<keyword evidence="1" id="KW-0812">Transmembrane</keyword>
<dbReference type="Pfam" id="PF23357">
    <property type="entry name" value="DUF7088"/>
    <property type="match status" value="1"/>
</dbReference>
<feature type="transmembrane region" description="Helical" evidence="1">
    <location>
        <begin position="709"/>
        <end position="731"/>
    </location>
</feature>
<feature type="domain" description="DUF7088" evidence="2">
    <location>
        <begin position="237"/>
        <end position="302"/>
    </location>
</feature>
<dbReference type="InterPro" id="IPR055396">
    <property type="entry name" value="DUF7088"/>
</dbReference>
<feature type="transmembrane region" description="Helical" evidence="1">
    <location>
        <begin position="165"/>
        <end position="184"/>
    </location>
</feature>
<dbReference type="Proteomes" id="UP001272242">
    <property type="component" value="Unassembled WGS sequence"/>
</dbReference>
<name>A0ABU5EQU0_9BACT</name>
<dbReference type="EMBL" id="JAXBLV010000002">
    <property type="protein sequence ID" value="MDY3557722.1"/>
    <property type="molecule type" value="Genomic_DNA"/>
</dbReference>
<evidence type="ECO:0000313" key="3">
    <source>
        <dbReference type="EMBL" id="MDY3557722.1"/>
    </source>
</evidence>
<organism evidence="3 4">
    <name type="scientific">Gemmata algarum</name>
    <dbReference type="NCBI Taxonomy" id="2975278"/>
    <lineage>
        <taxon>Bacteria</taxon>
        <taxon>Pseudomonadati</taxon>
        <taxon>Planctomycetota</taxon>
        <taxon>Planctomycetia</taxon>
        <taxon>Gemmatales</taxon>
        <taxon>Gemmataceae</taxon>
        <taxon>Gemmata</taxon>
    </lineage>
</organism>
<comment type="caution">
    <text evidence="3">The sequence shown here is derived from an EMBL/GenBank/DDBJ whole genome shotgun (WGS) entry which is preliminary data.</text>
</comment>
<accession>A0ABU5EQU0</accession>
<feature type="transmembrane region" description="Helical" evidence="1">
    <location>
        <begin position="84"/>
        <end position="107"/>
    </location>
</feature>
<sequence>MQPTSPTPPAARSEPVIELVRTQRQNVGYALLVASAVCLALTGWLALKTSRISAPAEAPKNEKGKLDDPFARTAELSQPSRFDYVIGALGAFEWCVTFGGIGAALLARRPKLTLAEQHTEARLVVLVLGSSLGSALIVLGATYFYNWSESVTKWLDQGERAEARWVLTPLLIVVVGGALTFVAAQPARAEERNNARVRQFIYGSNFGLTVLMLFVVLVIVNVVVALRVPNKLDTTQTGMYTLSPQTKQLLETLEQPIQAYSIFQENDPVAEDLNRLLANCQDAARGKFRVTLLNPALNKAEIAKLRSDYPQAELSREGLLLVAGGEGDRNRHSFLRADEFEESKPDAQGRQVPVFNGEPKLLRELLFLAENKQKPKVYFTQSSGELALAGGADRRRSAAGLKAYLEKNYFEVVPLKADPGAPARVPDDATAVVIADPTATLPPALSDAIRDYMTRTLPDGRKGKLVVLAGQQPGADGKPLVTGVEPVLQSFGVRLSDRFLYAAPNDELGALDRARGTRVMLGRLTQEAVDARNPVALGFNRMSALALLDCRELAAAPGGNAKTVTLFLSDPGRETWSPPRYEPDPARAWGEFTQRVNRIFAGAGTLDEKRRAAQPLVAEMQISDEPRPLVVFASEGPTARVAVFGCGWFASDDAERTASDRFGARNATVWLDLMGSTLDWVRDRPTVSGPSEKQYTVYQLQPGYSSLRLIWVPLGLALVSVAGLGAGVWVIRRK</sequence>
<keyword evidence="1" id="KW-0472">Membrane</keyword>
<keyword evidence="4" id="KW-1185">Reference proteome</keyword>
<reference evidence="4" key="1">
    <citation type="journal article" date="2023" name="Mar. Drugs">
        <title>Gemmata algarum, a Novel Planctomycete Isolated from an Algal Mat, Displays Antimicrobial Activity.</title>
        <authorList>
            <person name="Kumar G."/>
            <person name="Kallscheuer N."/>
            <person name="Kashif M."/>
            <person name="Ahamad S."/>
            <person name="Jagadeeshwari U."/>
            <person name="Pannikurungottu S."/>
            <person name="Haufschild T."/>
            <person name="Kabuu M."/>
            <person name="Sasikala C."/>
            <person name="Jogler C."/>
            <person name="Ramana C."/>
        </authorList>
    </citation>
    <scope>NUCLEOTIDE SEQUENCE [LARGE SCALE GENOMIC DNA]</scope>
    <source>
        <strain evidence="4">JC673</strain>
    </source>
</reference>
<evidence type="ECO:0000313" key="4">
    <source>
        <dbReference type="Proteomes" id="UP001272242"/>
    </source>
</evidence>
<dbReference type="RefSeq" id="WP_320684757.1">
    <property type="nucleotide sequence ID" value="NZ_JAXBLV010000002.1"/>
</dbReference>
<proteinExistence type="predicted"/>
<evidence type="ECO:0000259" key="2">
    <source>
        <dbReference type="Pfam" id="PF23357"/>
    </source>
</evidence>
<evidence type="ECO:0000256" key="1">
    <source>
        <dbReference type="SAM" id="Phobius"/>
    </source>
</evidence>
<feature type="transmembrane region" description="Helical" evidence="1">
    <location>
        <begin position="27"/>
        <end position="47"/>
    </location>
</feature>
<gene>
    <name evidence="3" type="ORF">R5W23_002987</name>
</gene>
<keyword evidence="1" id="KW-1133">Transmembrane helix</keyword>
<feature type="transmembrane region" description="Helical" evidence="1">
    <location>
        <begin position="205"/>
        <end position="226"/>
    </location>
</feature>
<protein>
    <submittedName>
        <fullName evidence="3">GldG family protein</fullName>
    </submittedName>
</protein>
<feature type="transmembrane region" description="Helical" evidence="1">
    <location>
        <begin position="123"/>
        <end position="145"/>
    </location>
</feature>